<keyword evidence="3" id="KW-1185">Reference proteome</keyword>
<accession>A0A1V9YJN1</accession>
<feature type="region of interest" description="Disordered" evidence="1">
    <location>
        <begin position="66"/>
        <end position="86"/>
    </location>
</feature>
<dbReference type="EMBL" id="JNBS01003594">
    <property type="protein sequence ID" value="OQR85931.1"/>
    <property type="molecule type" value="Genomic_DNA"/>
</dbReference>
<evidence type="ECO:0000313" key="2">
    <source>
        <dbReference type="EMBL" id="OQR85931.1"/>
    </source>
</evidence>
<organism evidence="2 3">
    <name type="scientific">Thraustotheca clavata</name>
    <dbReference type="NCBI Taxonomy" id="74557"/>
    <lineage>
        <taxon>Eukaryota</taxon>
        <taxon>Sar</taxon>
        <taxon>Stramenopiles</taxon>
        <taxon>Oomycota</taxon>
        <taxon>Saprolegniomycetes</taxon>
        <taxon>Saprolegniales</taxon>
        <taxon>Achlyaceae</taxon>
        <taxon>Thraustotheca</taxon>
    </lineage>
</organism>
<name>A0A1V9YJN1_9STRA</name>
<comment type="caution">
    <text evidence="2">The sequence shown here is derived from an EMBL/GenBank/DDBJ whole genome shotgun (WGS) entry which is preliminary data.</text>
</comment>
<gene>
    <name evidence="2" type="ORF">THRCLA_22993</name>
</gene>
<proteinExistence type="predicted"/>
<dbReference type="AlphaFoldDB" id="A0A1V9YJN1"/>
<sequence>MPPSPRSQLRKKEVRKSELDLDLLRALAQTEVHFSDDESDGVESDDDIDKLDVVFVPIITRWNEPKCRISPGKRKPTASPKKPATDDLEWTFVDKSPTFERIRRGKTSLSKSWH</sequence>
<reference evidence="2 3" key="1">
    <citation type="journal article" date="2014" name="Genome Biol. Evol.">
        <title>The secreted proteins of Achlya hypogyna and Thraustotheca clavata identify the ancestral oomycete secretome and reveal gene acquisitions by horizontal gene transfer.</title>
        <authorList>
            <person name="Misner I."/>
            <person name="Blouin N."/>
            <person name="Leonard G."/>
            <person name="Richards T.A."/>
            <person name="Lane C.E."/>
        </authorList>
    </citation>
    <scope>NUCLEOTIDE SEQUENCE [LARGE SCALE GENOMIC DNA]</scope>
    <source>
        <strain evidence="2 3">ATCC 34112</strain>
    </source>
</reference>
<dbReference type="OrthoDB" id="75124at2759"/>
<evidence type="ECO:0000256" key="1">
    <source>
        <dbReference type="SAM" id="MobiDB-lite"/>
    </source>
</evidence>
<evidence type="ECO:0000313" key="3">
    <source>
        <dbReference type="Proteomes" id="UP000243217"/>
    </source>
</evidence>
<dbReference type="Proteomes" id="UP000243217">
    <property type="component" value="Unassembled WGS sequence"/>
</dbReference>
<protein>
    <submittedName>
        <fullName evidence="2">Uncharacterized protein</fullName>
    </submittedName>
</protein>